<dbReference type="RefSeq" id="WP_046232331.1">
    <property type="nucleotide sequence ID" value="NZ_FONN01000012.1"/>
</dbReference>
<dbReference type="Proteomes" id="UP000183410">
    <property type="component" value="Unassembled WGS sequence"/>
</dbReference>
<dbReference type="EMBL" id="FONN01000012">
    <property type="protein sequence ID" value="SFF04174.1"/>
    <property type="molecule type" value="Genomic_DNA"/>
</dbReference>
<evidence type="ECO:0000313" key="2">
    <source>
        <dbReference type="Proteomes" id="UP000183410"/>
    </source>
</evidence>
<organism evidence="1 2">
    <name type="scientific">Paenibacillus algorifonticola</name>
    <dbReference type="NCBI Taxonomy" id="684063"/>
    <lineage>
        <taxon>Bacteria</taxon>
        <taxon>Bacillati</taxon>
        <taxon>Bacillota</taxon>
        <taxon>Bacilli</taxon>
        <taxon>Bacillales</taxon>
        <taxon>Paenibacillaceae</taxon>
        <taxon>Paenibacillus</taxon>
    </lineage>
</organism>
<evidence type="ECO:0000313" key="1">
    <source>
        <dbReference type="EMBL" id="SFF04174.1"/>
    </source>
</evidence>
<gene>
    <name evidence="1" type="ORF">SAMN04487969_11241</name>
</gene>
<protein>
    <submittedName>
        <fullName evidence="1">Uncharacterized protein</fullName>
    </submittedName>
</protein>
<dbReference type="AlphaFoldDB" id="A0A1I2FF95"/>
<reference evidence="2" key="1">
    <citation type="submission" date="2016-10" db="EMBL/GenBank/DDBJ databases">
        <authorList>
            <person name="Varghese N."/>
            <person name="Submissions S."/>
        </authorList>
    </citation>
    <scope>NUCLEOTIDE SEQUENCE [LARGE SCALE GENOMIC DNA]</scope>
    <source>
        <strain evidence="2">CGMCC 1.10223</strain>
    </source>
</reference>
<keyword evidence="2" id="KW-1185">Reference proteome</keyword>
<accession>A0A1I2FF95</accession>
<dbReference type="OrthoDB" id="2474300at2"/>
<name>A0A1I2FF95_9BACL</name>
<proteinExistence type="predicted"/>
<sequence length="119" mass="13241">MRKVPLKNKKVAVKPGKKIVSRKSIIVSIKKAVRITQLGDGFARFTFAPVTIPAFSSRNYTVNGNSYNIISGSWFLTGTQQGYVLNNYSSGESTWFFTAWNPSNVARSAYYVVIAKIKP</sequence>